<keyword evidence="2 5" id="KW-0812">Transmembrane</keyword>
<feature type="transmembrane region" description="Helical" evidence="5">
    <location>
        <begin position="335"/>
        <end position="358"/>
    </location>
</feature>
<dbReference type="SUPFAM" id="SSF103473">
    <property type="entry name" value="MFS general substrate transporter"/>
    <property type="match status" value="1"/>
</dbReference>
<evidence type="ECO:0000256" key="1">
    <source>
        <dbReference type="ARBA" id="ARBA00004141"/>
    </source>
</evidence>
<dbReference type="PROSITE" id="PS50850">
    <property type="entry name" value="MFS"/>
    <property type="match status" value="1"/>
</dbReference>
<evidence type="ECO:0000313" key="9">
    <source>
        <dbReference type="Proteomes" id="UP001177023"/>
    </source>
</evidence>
<dbReference type="InterPro" id="IPR045263">
    <property type="entry name" value="GLUT"/>
</dbReference>
<dbReference type="Gene3D" id="1.20.1250.20">
    <property type="entry name" value="MFS general substrate transporter like domains"/>
    <property type="match status" value="1"/>
</dbReference>
<keyword evidence="9" id="KW-1185">Reference proteome</keyword>
<feature type="chain" id="PRO_5041288992" description="Major facilitator superfamily (MFS) profile domain-containing protein" evidence="6">
    <location>
        <begin position="28"/>
        <end position="496"/>
    </location>
</feature>
<evidence type="ECO:0000313" key="8">
    <source>
        <dbReference type="EMBL" id="CAJ0584875.1"/>
    </source>
</evidence>
<evidence type="ECO:0000256" key="4">
    <source>
        <dbReference type="ARBA" id="ARBA00023136"/>
    </source>
</evidence>
<gene>
    <name evidence="8" type="ORF">MSPICULIGERA_LOCUS22914</name>
</gene>
<feature type="transmembrane region" description="Helical" evidence="5">
    <location>
        <begin position="94"/>
        <end position="115"/>
    </location>
</feature>
<sequence length="496" mass="53381">MSTSARLRLLAIGAVLSLLSIFQMGYATAFPNTAIDAFRDYINETVADYGYTLSTETFSWVWSAILDTWFVGFAVGSCLAPILADRMGRKSGLLAGNALNAVSAGLSFCAVTWPSLVLFSISRLLFSLAAAISMNCLILLLQARSCKQLLSSEASPVSMRGVMSFYAEMAFVVTNLFGGMAGMRSILGTNLPMLTGVAVVLAVASVLVVIPVAESPQFLLNKRNDTEAAAKALFFYQRVAPVEEECLDKGAENEAAGSIMEIFRTPHLRKGLLLGLCALQVAVSIWPIVFFSTDLLRRAGIDDDLSELVSTIMLFTSTLCTCVGMVLVEKIGRRTLLIISSLVNISALLLFVVSAEITPFYSHANIGCIVAIMAHGGSYSIALGPIAWFIVSELMPINVRATGQSLALAVNQTIALLLVTVTLPLHDRIGAWSLLILFVVPGTLALIAIYRYLPETRATPIDHVILALKGIKLPADALELDSPRKTLNKSKIYEAE</sequence>
<comment type="caution">
    <text evidence="8">The sequence shown here is derived from an EMBL/GenBank/DDBJ whole genome shotgun (WGS) entry which is preliminary data.</text>
</comment>
<feature type="transmembrane region" description="Helical" evidence="5">
    <location>
        <begin position="162"/>
        <end position="181"/>
    </location>
</feature>
<dbReference type="GO" id="GO:0015149">
    <property type="term" value="F:hexose transmembrane transporter activity"/>
    <property type="evidence" value="ECO:0007669"/>
    <property type="project" value="TreeGrafter"/>
</dbReference>
<dbReference type="PROSITE" id="PS00216">
    <property type="entry name" value="SUGAR_TRANSPORT_1"/>
    <property type="match status" value="1"/>
</dbReference>
<dbReference type="Proteomes" id="UP001177023">
    <property type="component" value="Unassembled WGS sequence"/>
</dbReference>
<keyword evidence="6" id="KW-0732">Signal</keyword>
<comment type="subcellular location">
    <subcellularLocation>
        <location evidence="1">Membrane</location>
        <topology evidence="1">Multi-pass membrane protein</topology>
    </subcellularLocation>
</comment>
<feature type="transmembrane region" description="Helical" evidence="5">
    <location>
        <begin position="429"/>
        <end position="453"/>
    </location>
</feature>
<dbReference type="InterPro" id="IPR020846">
    <property type="entry name" value="MFS_dom"/>
</dbReference>
<feature type="domain" description="Major facilitator superfamily (MFS) profile" evidence="7">
    <location>
        <begin position="6"/>
        <end position="457"/>
    </location>
</feature>
<feature type="transmembrane region" description="Helical" evidence="5">
    <location>
        <begin position="364"/>
        <end position="391"/>
    </location>
</feature>
<feature type="transmembrane region" description="Helical" evidence="5">
    <location>
        <begin position="403"/>
        <end position="423"/>
    </location>
</feature>
<evidence type="ECO:0000256" key="5">
    <source>
        <dbReference type="SAM" id="Phobius"/>
    </source>
</evidence>
<dbReference type="InterPro" id="IPR005828">
    <property type="entry name" value="MFS_sugar_transport-like"/>
</dbReference>
<feature type="signal peptide" evidence="6">
    <location>
        <begin position="1"/>
        <end position="27"/>
    </location>
</feature>
<organism evidence="8 9">
    <name type="scientific">Mesorhabditis spiculigera</name>
    <dbReference type="NCBI Taxonomy" id="96644"/>
    <lineage>
        <taxon>Eukaryota</taxon>
        <taxon>Metazoa</taxon>
        <taxon>Ecdysozoa</taxon>
        <taxon>Nematoda</taxon>
        <taxon>Chromadorea</taxon>
        <taxon>Rhabditida</taxon>
        <taxon>Rhabditina</taxon>
        <taxon>Rhabditomorpha</taxon>
        <taxon>Rhabditoidea</taxon>
        <taxon>Rhabditidae</taxon>
        <taxon>Mesorhabditinae</taxon>
        <taxon>Mesorhabditis</taxon>
    </lineage>
</organism>
<feature type="non-terminal residue" evidence="8">
    <location>
        <position position="496"/>
    </location>
</feature>
<feature type="transmembrane region" description="Helical" evidence="5">
    <location>
        <begin position="271"/>
        <end position="289"/>
    </location>
</feature>
<dbReference type="Pfam" id="PF00083">
    <property type="entry name" value="Sugar_tr"/>
    <property type="match status" value="1"/>
</dbReference>
<dbReference type="EMBL" id="CATQJA010002701">
    <property type="protein sequence ID" value="CAJ0584875.1"/>
    <property type="molecule type" value="Genomic_DNA"/>
</dbReference>
<evidence type="ECO:0000256" key="6">
    <source>
        <dbReference type="SAM" id="SignalP"/>
    </source>
</evidence>
<dbReference type="GO" id="GO:0016020">
    <property type="term" value="C:membrane"/>
    <property type="evidence" value="ECO:0007669"/>
    <property type="project" value="UniProtKB-SubCell"/>
</dbReference>
<dbReference type="AlphaFoldDB" id="A0AA36DEB1"/>
<reference evidence="8" key="1">
    <citation type="submission" date="2023-06" db="EMBL/GenBank/DDBJ databases">
        <authorList>
            <person name="Delattre M."/>
        </authorList>
    </citation>
    <scope>NUCLEOTIDE SEQUENCE</scope>
    <source>
        <strain evidence="8">AF72</strain>
    </source>
</reference>
<keyword evidence="4 5" id="KW-0472">Membrane</keyword>
<dbReference type="PANTHER" id="PTHR23503">
    <property type="entry name" value="SOLUTE CARRIER FAMILY 2"/>
    <property type="match status" value="1"/>
</dbReference>
<evidence type="ECO:0000256" key="3">
    <source>
        <dbReference type="ARBA" id="ARBA00022989"/>
    </source>
</evidence>
<evidence type="ECO:0000259" key="7">
    <source>
        <dbReference type="PROSITE" id="PS50850"/>
    </source>
</evidence>
<name>A0AA36DEB1_9BILA</name>
<dbReference type="InterPro" id="IPR036259">
    <property type="entry name" value="MFS_trans_sf"/>
</dbReference>
<feature type="transmembrane region" description="Helical" evidence="5">
    <location>
        <begin position="121"/>
        <end position="141"/>
    </location>
</feature>
<accession>A0AA36DEB1</accession>
<keyword evidence="3 5" id="KW-1133">Transmembrane helix</keyword>
<dbReference type="PANTHER" id="PTHR23503:SF108">
    <property type="entry name" value="MAJOR FACILITATOR SUPERFAMILY (MFS) PROFILE DOMAIN-CONTAINING PROTEIN"/>
    <property type="match status" value="1"/>
</dbReference>
<proteinExistence type="predicted"/>
<evidence type="ECO:0000256" key="2">
    <source>
        <dbReference type="ARBA" id="ARBA00022692"/>
    </source>
</evidence>
<feature type="transmembrane region" description="Helical" evidence="5">
    <location>
        <begin position="193"/>
        <end position="213"/>
    </location>
</feature>
<protein>
    <recommendedName>
        <fullName evidence="7">Major facilitator superfamily (MFS) profile domain-containing protein</fullName>
    </recommendedName>
</protein>
<feature type="transmembrane region" description="Helical" evidence="5">
    <location>
        <begin position="60"/>
        <end position="82"/>
    </location>
</feature>
<dbReference type="InterPro" id="IPR005829">
    <property type="entry name" value="Sugar_transporter_CS"/>
</dbReference>
<feature type="transmembrane region" description="Helical" evidence="5">
    <location>
        <begin position="309"/>
        <end position="328"/>
    </location>
</feature>